<name>A0A2U9BZR8_SCOMX</name>
<evidence type="ECO:0000256" key="1">
    <source>
        <dbReference type="SAM" id="MobiDB-lite"/>
    </source>
</evidence>
<gene>
    <name evidence="2" type="ORF">SMAX5B_000542</name>
</gene>
<feature type="compositionally biased region" description="Basic and acidic residues" evidence="1">
    <location>
        <begin position="41"/>
        <end position="50"/>
    </location>
</feature>
<reference evidence="2 3" key="1">
    <citation type="submission" date="2017-12" db="EMBL/GenBank/DDBJ databases">
        <title>Integrating genomic resources of turbot (Scophthalmus maximus) in depth evaluation of genetic and physical mapping variation across individuals.</title>
        <authorList>
            <person name="Martinez P."/>
        </authorList>
    </citation>
    <scope>NUCLEOTIDE SEQUENCE [LARGE SCALE GENOMIC DNA]</scope>
</reference>
<keyword evidence="3" id="KW-1185">Reference proteome</keyword>
<feature type="region of interest" description="Disordered" evidence="1">
    <location>
        <begin position="20"/>
        <end position="72"/>
    </location>
</feature>
<dbReference type="Proteomes" id="UP000246464">
    <property type="component" value="Chromosome 11"/>
</dbReference>
<proteinExistence type="predicted"/>
<dbReference type="AlphaFoldDB" id="A0A2U9BZR8"/>
<evidence type="ECO:0000313" key="3">
    <source>
        <dbReference type="Proteomes" id="UP000246464"/>
    </source>
</evidence>
<evidence type="ECO:0000313" key="2">
    <source>
        <dbReference type="EMBL" id="AWP09190.1"/>
    </source>
</evidence>
<organism evidence="2 3">
    <name type="scientific">Scophthalmus maximus</name>
    <name type="common">Turbot</name>
    <name type="synonym">Psetta maxima</name>
    <dbReference type="NCBI Taxonomy" id="52904"/>
    <lineage>
        <taxon>Eukaryota</taxon>
        <taxon>Metazoa</taxon>
        <taxon>Chordata</taxon>
        <taxon>Craniata</taxon>
        <taxon>Vertebrata</taxon>
        <taxon>Euteleostomi</taxon>
        <taxon>Actinopterygii</taxon>
        <taxon>Neopterygii</taxon>
        <taxon>Teleostei</taxon>
        <taxon>Neoteleostei</taxon>
        <taxon>Acanthomorphata</taxon>
        <taxon>Carangaria</taxon>
        <taxon>Pleuronectiformes</taxon>
        <taxon>Pleuronectoidei</taxon>
        <taxon>Scophthalmidae</taxon>
        <taxon>Scophthalmus</taxon>
    </lineage>
</organism>
<dbReference type="EMBL" id="CP026253">
    <property type="protein sequence ID" value="AWP09190.1"/>
    <property type="molecule type" value="Genomic_DNA"/>
</dbReference>
<accession>A0A2U9BZR8</accession>
<sequence>MSPPTCRHCHVRSGPLGTVSMTCSARRGRTGLDQHTSAGRGRRDDDKEPVGKLQRQQSAHDERRSQLARHLATTSMSRVRVLSPKQEVGRIRFKVHHDPVHRQFVLQGGGMVVVYRHLGVVCRCIVNIHTYWEL</sequence>
<protein>
    <submittedName>
        <fullName evidence="2">Uncharacterized protein</fullName>
    </submittedName>
</protein>